<protein>
    <submittedName>
        <fullName evidence="1">Uncharacterized protein</fullName>
    </submittedName>
</protein>
<feature type="non-terminal residue" evidence="1">
    <location>
        <position position="61"/>
    </location>
</feature>
<sequence length="61" mass="6883">LEKARAKALNPSAVNKFYDMLTNVINEYNIHPENTYNMDKKGIQLGIGAKVTVMVDKDQKT</sequence>
<dbReference type="AlphaFoldDB" id="A0AA39QIA3"/>
<evidence type="ECO:0000313" key="2">
    <source>
        <dbReference type="Proteomes" id="UP001175228"/>
    </source>
</evidence>
<proteinExistence type="predicted"/>
<accession>A0AA39QIA3</accession>
<gene>
    <name evidence="1" type="ORF">EDD18DRAFT_1016046</name>
</gene>
<dbReference type="EMBL" id="JAUEPU010000005">
    <property type="protein sequence ID" value="KAK0502118.1"/>
    <property type="molecule type" value="Genomic_DNA"/>
</dbReference>
<name>A0AA39QIA3_9AGAR</name>
<comment type="caution">
    <text evidence="1">The sequence shown here is derived from an EMBL/GenBank/DDBJ whole genome shotgun (WGS) entry which is preliminary data.</text>
</comment>
<evidence type="ECO:0000313" key="1">
    <source>
        <dbReference type="EMBL" id="KAK0502118.1"/>
    </source>
</evidence>
<keyword evidence="2" id="KW-1185">Reference proteome</keyword>
<feature type="non-terminal residue" evidence="1">
    <location>
        <position position="1"/>
    </location>
</feature>
<dbReference type="Proteomes" id="UP001175228">
    <property type="component" value="Unassembled WGS sequence"/>
</dbReference>
<reference evidence="1" key="1">
    <citation type="submission" date="2023-06" db="EMBL/GenBank/DDBJ databases">
        <authorList>
            <consortium name="Lawrence Berkeley National Laboratory"/>
            <person name="Ahrendt S."/>
            <person name="Sahu N."/>
            <person name="Indic B."/>
            <person name="Wong-Bajracharya J."/>
            <person name="Merenyi Z."/>
            <person name="Ke H.-M."/>
            <person name="Monk M."/>
            <person name="Kocsube S."/>
            <person name="Drula E."/>
            <person name="Lipzen A."/>
            <person name="Balint B."/>
            <person name="Henrissat B."/>
            <person name="Andreopoulos B."/>
            <person name="Martin F.M."/>
            <person name="Harder C.B."/>
            <person name="Rigling D."/>
            <person name="Ford K.L."/>
            <person name="Foster G.D."/>
            <person name="Pangilinan J."/>
            <person name="Papanicolaou A."/>
            <person name="Barry K."/>
            <person name="LaButti K."/>
            <person name="Viragh M."/>
            <person name="Koriabine M."/>
            <person name="Yan M."/>
            <person name="Riley R."/>
            <person name="Champramary S."/>
            <person name="Plett K.L."/>
            <person name="Tsai I.J."/>
            <person name="Slot J."/>
            <person name="Sipos G."/>
            <person name="Plett J."/>
            <person name="Nagy L.G."/>
            <person name="Grigoriev I.V."/>
        </authorList>
    </citation>
    <scope>NUCLEOTIDE SEQUENCE</scope>
    <source>
        <strain evidence="1">HWK02</strain>
    </source>
</reference>
<organism evidence="1 2">
    <name type="scientific">Armillaria luteobubalina</name>
    <dbReference type="NCBI Taxonomy" id="153913"/>
    <lineage>
        <taxon>Eukaryota</taxon>
        <taxon>Fungi</taxon>
        <taxon>Dikarya</taxon>
        <taxon>Basidiomycota</taxon>
        <taxon>Agaricomycotina</taxon>
        <taxon>Agaricomycetes</taxon>
        <taxon>Agaricomycetidae</taxon>
        <taxon>Agaricales</taxon>
        <taxon>Marasmiineae</taxon>
        <taxon>Physalacriaceae</taxon>
        <taxon>Armillaria</taxon>
    </lineage>
</organism>